<accession>A0AA38LNZ6</accession>
<proteinExistence type="predicted"/>
<dbReference type="Proteomes" id="UP000824469">
    <property type="component" value="Unassembled WGS sequence"/>
</dbReference>
<organism evidence="1 2">
    <name type="scientific">Taxus chinensis</name>
    <name type="common">Chinese yew</name>
    <name type="synonym">Taxus wallichiana var. chinensis</name>
    <dbReference type="NCBI Taxonomy" id="29808"/>
    <lineage>
        <taxon>Eukaryota</taxon>
        <taxon>Viridiplantae</taxon>
        <taxon>Streptophyta</taxon>
        <taxon>Embryophyta</taxon>
        <taxon>Tracheophyta</taxon>
        <taxon>Spermatophyta</taxon>
        <taxon>Pinopsida</taxon>
        <taxon>Pinidae</taxon>
        <taxon>Conifers II</taxon>
        <taxon>Cupressales</taxon>
        <taxon>Taxaceae</taxon>
        <taxon>Taxus</taxon>
    </lineage>
</organism>
<dbReference type="EMBL" id="JAHRHJ020000001">
    <property type="protein sequence ID" value="KAH9330936.1"/>
    <property type="molecule type" value="Genomic_DNA"/>
</dbReference>
<feature type="non-terminal residue" evidence="1">
    <location>
        <position position="1"/>
    </location>
</feature>
<evidence type="ECO:0000313" key="2">
    <source>
        <dbReference type="Proteomes" id="UP000824469"/>
    </source>
</evidence>
<protein>
    <submittedName>
        <fullName evidence="1">Uncharacterized protein</fullName>
    </submittedName>
</protein>
<reference evidence="1 2" key="1">
    <citation type="journal article" date="2021" name="Nat. Plants">
        <title>The Taxus genome provides insights into paclitaxel biosynthesis.</title>
        <authorList>
            <person name="Xiong X."/>
            <person name="Gou J."/>
            <person name="Liao Q."/>
            <person name="Li Y."/>
            <person name="Zhou Q."/>
            <person name="Bi G."/>
            <person name="Li C."/>
            <person name="Du R."/>
            <person name="Wang X."/>
            <person name="Sun T."/>
            <person name="Guo L."/>
            <person name="Liang H."/>
            <person name="Lu P."/>
            <person name="Wu Y."/>
            <person name="Zhang Z."/>
            <person name="Ro D.K."/>
            <person name="Shang Y."/>
            <person name="Huang S."/>
            <person name="Yan J."/>
        </authorList>
    </citation>
    <scope>NUCLEOTIDE SEQUENCE [LARGE SCALE GENOMIC DNA]</scope>
    <source>
        <strain evidence="1">Ta-2019</strain>
    </source>
</reference>
<comment type="caution">
    <text evidence="1">The sequence shown here is derived from an EMBL/GenBank/DDBJ whole genome shotgun (WGS) entry which is preliminary data.</text>
</comment>
<keyword evidence="2" id="KW-1185">Reference proteome</keyword>
<gene>
    <name evidence="1" type="ORF">KI387_003044</name>
</gene>
<name>A0AA38LNZ6_TAXCH</name>
<feature type="non-terminal residue" evidence="1">
    <location>
        <position position="61"/>
    </location>
</feature>
<sequence>ELIVNQVKGKNSAKNELLKNYKNPVWDIIEDSKAFSINSIPRKKNEATKRLIAIGAAFDVV</sequence>
<evidence type="ECO:0000313" key="1">
    <source>
        <dbReference type="EMBL" id="KAH9330936.1"/>
    </source>
</evidence>
<dbReference type="AlphaFoldDB" id="A0AA38LNZ6"/>